<sequence>MGQKLVDCNGALLLFGLAFAHNRVMAQLVDVFIPHAGHGGLSVKAGCHFHVLDNVSDGMPLTLSELQALRNQFVPL</sequence>
<gene>
    <name evidence="1" type="ORF">SDC9_135735</name>
</gene>
<proteinExistence type="predicted"/>
<dbReference type="AlphaFoldDB" id="A0A645DHA7"/>
<reference evidence="1" key="1">
    <citation type="submission" date="2019-08" db="EMBL/GenBank/DDBJ databases">
        <authorList>
            <person name="Kucharzyk K."/>
            <person name="Murdoch R.W."/>
            <person name="Higgins S."/>
            <person name="Loffler F."/>
        </authorList>
    </citation>
    <scope>NUCLEOTIDE SEQUENCE</scope>
</reference>
<name>A0A645DHA7_9ZZZZ</name>
<protein>
    <submittedName>
        <fullName evidence="1">Uncharacterized protein</fullName>
    </submittedName>
</protein>
<dbReference type="EMBL" id="VSSQ01036221">
    <property type="protein sequence ID" value="MPM88631.1"/>
    <property type="molecule type" value="Genomic_DNA"/>
</dbReference>
<evidence type="ECO:0000313" key="1">
    <source>
        <dbReference type="EMBL" id="MPM88631.1"/>
    </source>
</evidence>
<comment type="caution">
    <text evidence="1">The sequence shown here is derived from an EMBL/GenBank/DDBJ whole genome shotgun (WGS) entry which is preliminary data.</text>
</comment>
<accession>A0A645DHA7</accession>
<organism evidence="1">
    <name type="scientific">bioreactor metagenome</name>
    <dbReference type="NCBI Taxonomy" id="1076179"/>
    <lineage>
        <taxon>unclassified sequences</taxon>
        <taxon>metagenomes</taxon>
        <taxon>ecological metagenomes</taxon>
    </lineage>
</organism>